<dbReference type="Pfam" id="PF21680">
    <property type="entry name" value="GIDA_C_1st"/>
    <property type="match status" value="1"/>
</dbReference>
<comment type="caution">
    <text evidence="12">Lacks conserved residue(s) required for the propagation of feature annotation.</text>
</comment>
<dbReference type="Gene3D" id="1.10.150.570">
    <property type="entry name" value="GidA associated domain, C-terminal subdomain"/>
    <property type="match status" value="1"/>
</dbReference>
<dbReference type="GO" id="GO:0005829">
    <property type="term" value="C:cytosol"/>
    <property type="evidence" value="ECO:0007669"/>
    <property type="project" value="TreeGrafter"/>
</dbReference>
<dbReference type="FunFam" id="1.10.10.1800:FF:000001">
    <property type="entry name" value="tRNA uridine 5-carboxymethylaminomethyl modification enzyme MnmG"/>
    <property type="match status" value="1"/>
</dbReference>
<dbReference type="RefSeq" id="WP_185672262.1">
    <property type="nucleotide sequence ID" value="NZ_JACJVP010000046.1"/>
</dbReference>
<organism evidence="14 15">
    <name type="scientific">Cohnella nanjingensis</name>
    <dbReference type="NCBI Taxonomy" id="1387779"/>
    <lineage>
        <taxon>Bacteria</taxon>
        <taxon>Bacillati</taxon>
        <taxon>Bacillota</taxon>
        <taxon>Bacilli</taxon>
        <taxon>Bacillales</taxon>
        <taxon>Paenibacillaceae</taxon>
        <taxon>Cohnella</taxon>
    </lineage>
</organism>
<proteinExistence type="inferred from homology"/>
<evidence type="ECO:0000256" key="4">
    <source>
        <dbReference type="ARBA" id="ARBA00020461"/>
    </source>
</evidence>
<dbReference type="PRINTS" id="PR00411">
    <property type="entry name" value="PNDRDTASEI"/>
</dbReference>
<dbReference type="PROSITE" id="PS01281">
    <property type="entry name" value="GIDA_2"/>
    <property type="match status" value="1"/>
</dbReference>
<name>A0A7X0RXQ0_9BACL</name>
<evidence type="ECO:0000256" key="10">
    <source>
        <dbReference type="ARBA" id="ARBA00025948"/>
    </source>
</evidence>
<comment type="subcellular location">
    <subcellularLocation>
        <location evidence="12">Cytoplasm</location>
    </subcellularLocation>
</comment>
<dbReference type="GO" id="GO:0030488">
    <property type="term" value="P:tRNA methylation"/>
    <property type="evidence" value="ECO:0007669"/>
    <property type="project" value="TreeGrafter"/>
</dbReference>
<dbReference type="InterPro" id="IPR026904">
    <property type="entry name" value="MnmG_C"/>
</dbReference>
<protein>
    <recommendedName>
        <fullName evidence="4 12">tRNA uridine 5-carboxymethylaminomethyl modification enzyme MnmG</fullName>
    </recommendedName>
    <alternativeName>
        <fullName evidence="11 12">Glucose-inhibited division protein A</fullName>
    </alternativeName>
</protein>
<dbReference type="PRINTS" id="PR00368">
    <property type="entry name" value="FADPNR"/>
</dbReference>
<dbReference type="InterPro" id="IPR036188">
    <property type="entry name" value="FAD/NAD-bd_sf"/>
</dbReference>
<dbReference type="GO" id="GO:0050660">
    <property type="term" value="F:flavin adenine dinucleotide binding"/>
    <property type="evidence" value="ECO:0007669"/>
    <property type="project" value="UniProtKB-UniRule"/>
</dbReference>
<dbReference type="InterPro" id="IPR002218">
    <property type="entry name" value="MnmG-rel"/>
</dbReference>
<keyword evidence="5 12" id="KW-0963">Cytoplasm</keyword>
<dbReference type="InterPro" id="IPR020595">
    <property type="entry name" value="MnmG-rel_CS"/>
</dbReference>
<evidence type="ECO:0000256" key="7">
    <source>
        <dbReference type="ARBA" id="ARBA00022694"/>
    </source>
</evidence>
<evidence type="ECO:0000256" key="9">
    <source>
        <dbReference type="ARBA" id="ARBA00023027"/>
    </source>
</evidence>
<dbReference type="PANTHER" id="PTHR11806">
    <property type="entry name" value="GLUCOSE INHIBITED DIVISION PROTEIN A"/>
    <property type="match status" value="1"/>
</dbReference>
<evidence type="ECO:0000256" key="3">
    <source>
        <dbReference type="ARBA" id="ARBA00007653"/>
    </source>
</evidence>
<evidence type="ECO:0000256" key="8">
    <source>
        <dbReference type="ARBA" id="ARBA00022827"/>
    </source>
</evidence>
<dbReference type="InterPro" id="IPR049312">
    <property type="entry name" value="GIDA_C_N"/>
</dbReference>
<accession>A0A7X0RXQ0</accession>
<evidence type="ECO:0000313" key="14">
    <source>
        <dbReference type="EMBL" id="MBB6674401.1"/>
    </source>
</evidence>
<dbReference type="EMBL" id="JACJVP010000046">
    <property type="protein sequence ID" value="MBB6674401.1"/>
    <property type="molecule type" value="Genomic_DNA"/>
</dbReference>
<keyword evidence="15" id="KW-1185">Reference proteome</keyword>
<dbReference type="HAMAP" id="MF_00129">
    <property type="entry name" value="MnmG_GidA"/>
    <property type="match status" value="1"/>
</dbReference>
<feature type="domain" description="tRNA uridine 5-carboxymethylaminomethyl modification enzyme C-terminal subdomain" evidence="13">
    <location>
        <begin position="547"/>
        <end position="618"/>
    </location>
</feature>
<keyword evidence="8 12" id="KW-0274">FAD</keyword>
<sequence length="633" mass="70368">MGYLAGEYDVIVIGAGHAGCEAALVAARMGSETLLLTINLDMVAFMPCNPSVGGPAKGHVVREIDALGGEMGRNIDKTFIQMRMLNTGKGPAVHALRAQADKFLYQHKMKETIEKQDHLTMRQGMAEELIVEDGVCRGVITKTGAEYRAKTVVLTTGTYLRGKVIMGELMYESGPNNQQPSVKLSESLRQVGLQLVRFKTGTPPRVHQDTIDFSKTEIQPGDDKPKYFSYETEYAEQANDQLPCWLTYTSEETHQIINDNLHRAPMFSGAIEGTGPRYCPSIEDKIVRFADKPKHQIFLEPEGRNTKEYYVQGLSTSMPEDVQLQILRSIPGLEKVEMMRTGYAIEYDAVVPTQLWPSLETKVVSHLFTAGQINGTSGYEEAAGQGIMAGINAARKAQGLEPVIIDRSQGYIGVMIDDLVTKGTNEPYRLLTSRAEYRLLLRHDNADLRLTPLGHEIGLISDDRHARFLDKKSRVEAEIARLKETRFKPDEAVQAMLAESGTAPLQNSVDGVTLLRRPELTYAHLERLSPSPVDLTEDMKEQVEIQIKYTGYIEKQLQQVERLGKMEKKKIPDDIDYSIIHGLATEARQKLDKIRPLSIGQASRISGVTPADLSILLVHLESYSRVGAARNSG</sequence>
<evidence type="ECO:0000313" key="15">
    <source>
        <dbReference type="Proteomes" id="UP000547209"/>
    </source>
</evidence>
<comment type="function">
    <text evidence="2 12">NAD-binding protein involved in the addition of a carboxymethylaminomethyl (cmnm) group at the wobble position (U34) of certain tRNAs, forming tRNA-cmnm(5)s(2)U34.</text>
</comment>
<dbReference type="FunFam" id="3.50.50.60:FF:000002">
    <property type="entry name" value="tRNA uridine 5-carboxymethylaminomethyl modification enzyme MnmG"/>
    <property type="match status" value="1"/>
</dbReference>
<comment type="cofactor">
    <cofactor evidence="1 12">
        <name>FAD</name>
        <dbReference type="ChEBI" id="CHEBI:57692"/>
    </cofactor>
</comment>
<dbReference type="InterPro" id="IPR044920">
    <property type="entry name" value="MnmG_C_subdom_sf"/>
</dbReference>
<gene>
    <name evidence="12 14" type="primary">mnmG</name>
    <name evidence="12" type="synonym">gidA</name>
    <name evidence="14" type="ORF">H7C19_27330</name>
</gene>
<dbReference type="Proteomes" id="UP000547209">
    <property type="component" value="Unassembled WGS sequence"/>
</dbReference>
<dbReference type="Pfam" id="PF01134">
    <property type="entry name" value="GIDA"/>
    <property type="match status" value="1"/>
</dbReference>
<dbReference type="InterPro" id="IPR004416">
    <property type="entry name" value="MnmG"/>
</dbReference>
<comment type="similarity">
    <text evidence="3 12">Belongs to the MnmG family.</text>
</comment>
<dbReference type="InterPro" id="IPR040131">
    <property type="entry name" value="MnmG_N"/>
</dbReference>
<evidence type="ECO:0000256" key="11">
    <source>
        <dbReference type="ARBA" id="ARBA00031800"/>
    </source>
</evidence>
<keyword evidence="7 12" id="KW-0819">tRNA processing</keyword>
<reference evidence="14 15" key="1">
    <citation type="submission" date="2020-08" db="EMBL/GenBank/DDBJ databases">
        <title>Cohnella phylogeny.</title>
        <authorList>
            <person name="Dunlap C."/>
        </authorList>
    </citation>
    <scope>NUCLEOTIDE SEQUENCE [LARGE SCALE GENOMIC DNA]</scope>
    <source>
        <strain evidence="14 15">DSM 28246</strain>
    </source>
</reference>
<dbReference type="FunFam" id="1.10.150.570:FF:000001">
    <property type="entry name" value="tRNA uridine 5-carboxymethylaminomethyl modification enzyme MnmG"/>
    <property type="match status" value="1"/>
</dbReference>
<feature type="binding site" evidence="12">
    <location>
        <begin position="14"/>
        <end position="19"/>
    </location>
    <ligand>
        <name>FAD</name>
        <dbReference type="ChEBI" id="CHEBI:57692"/>
    </ligand>
</feature>
<dbReference type="Gene3D" id="3.50.50.60">
    <property type="entry name" value="FAD/NAD(P)-binding domain"/>
    <property type="match status" value="2"/>
</dbReference>
<comment type="subunit">
    <text evidence="10 12">Homodimer. Heterotetramer of two MnmE and two MnmG subunits.</text>
</comment>
<keyword evidence="6 12" id="KW-0285">Flavoprotein</keyword>
<evidence type="ECO:0000256" key="5">
    <source>
        <dbReference type="ARBA" id="ARBA00022490"/>
    </source>
</evidence>
<evidence type="ECO:0000256" key="12">
    <source>
        <dbReference type="HAMAP-Rule" id="MF_00129"/>
    </source>
</evidence>
<feature type="binding site" evidence="12">
    <location>
        <begin position="275"/>
        <end position="289"/>
    </location>
    <ligand>
        <name>NAD(+)</name>
        <dbReference type="ChEBI" id="CHEBI:57540"/>
    </ligand>
</feature>
<dbReference type="Pfam" id="PF13932">
    <property type="entry name" value="SAM_GIDA_C"/>
    <property type="match status" value="1"/>
</dbReference>
<evidence type="ECO:0000256" key="6">
    <source>
        <dbReference type="ARBA" id="ARBA00022630"/>
    </source>
</evidence>
<dbReference type="GO" id="GO:0002098">
    <property type="term" value="P:tRNA wobble uridine modification"/>
    <property type="evidence" value="ECO:0007669"/>
    <property type="project" value="InterPro"/>
</dbReference>
<evidence type="ECO:0000256" key="1">
    <source>
        <dbReference type="ARBA" id="ARBA00001974"/>
    </source>
</evidence>
<dbReference type="FunFam" id="3.50.50.60:FF:000063">
    <property type="entry name" value="tRNA uridine 5-carboxymethylaminomethyl modification enzyme MnmG"/>
    <property type="match status" value="1"/>
</dbReference>
<dbReference type="AlphaFoldDB" id="A0A7X0RXQ0"/>
<keyword evidence="9 12" id="KW-0520">NAD</keyword>
<dbReference type="PROSITE" id="PS01280">
    <property type="entry name" value="GIDA_1"/>
    <property type="match status" value="1"/>
</dbReference>
<comment type="caution">
    <text evidence="14">The sequence shown here is derived from an EMBL/GenBank/DDBJ whole genome shotgun (WGS) entry which is preliminary data.</text>
</comment>
<dbReference type="Gene3D" id="1.10.10.1800">
    <property type="entry name" value="tRNA uridine 5-carboxymethylaminomethyl modification enzyme MnmG/GidA"/>
    <property type="match status" value="1"/>
</dbReference>
<dbReference type="SMART" id="SM01228">
    <property type="entry name" value="GIDA_assoc_3"/>
    <property type="match status" value="1"/>
</dbReference>
<dbReference type="SUPFAM" id="SSF51905">
    <property type="entry name" value="FAD/NAD(P)-binding domain"/>
    <property type="match status" value="1"/>
</dbReference>
<dbReference type="InterPro" id="IPR047001">
    <property type="entry name" value="MnmG_C_subdom"/>
</dbReference>
<evidence type="ECO:0000256" key="2">
    <source>
        <dbReference type="ARBA" id="ARBA00003717"/>
    </source>
</evidence>
<dbReference type="NCBIfam" id="TIGR00136">
    <property type="entry name" value="mnmG_gidA"/>
    <property type="match status" value="1"/>
</dbReference>
<evidence type="ECO:0000259" key="13">
    <source>
        <dbReference type="SMART" id="SM01228"/>
    </source>
</evidence>
<dbReference type="PANTHER" id="PTHR11806:SF0">
    <property type="entry name" value="PROTEIN MTO1 HOMOLOG, MITOCHONDRIAL"/>
    <property type="match status" value="1"/>
</dbReference>